<dbReference type="PANTHER" id="PTHR34107">
    <property type="entry name" value="SLL0198 PROTEIN-RELATED"/>
    <property type="match status" value="1"/>
</dbReference>
<dbReference type="SUPFAM" id="SSF52980">
    <property type="entry name" value="Restriction endonuclease-like"/>
    <property type="match status" value="1"/>
</dbReference>
<evidence type="ECO:0000313" key="2">
    <source>
        <dbReference type="EMBL" id="GAA4406486.1"/>
    </source>
</evidence>
<dbReference type="Gene3D" id="3.90.1570.10">
    <property type="entry name" value="tt1808, chain A"/>
    <property type="match status" value="1"/>
</dbReference>
<dbReference type="InterPro" id="IPR012296">
    <property type="entry name" value="Nuclease_put_TT1808"/>
</dbReference>
<dbReference type="Pfam" id="PF05685">
    <property type="entry name" value="Uma2"/>
    <property type="match status" value="1"/>
</dbReference>
<proteinExistence type="predicted"/>
<dbReference type="InterPro" id="IPR008538">
    <property type="entry name" value="Uma2"/>
</dbReference>
<feature type="domain" description="Putative restriction endonuclease" evidence="1">
    <location>
        <begin position="12"/>
        <end position="134"/>
    </location>
</feature>
<dbReference type="Proteomes" id="UP001500936">
    <property type="component" value="Unassembled WGS sequence"/>
</dbReference>
<dbReference type="EMBL" id="BAABHB010000004">
    <property type="protein sequence ID" value="GAA4406486.1"/>
    <property type="molecule type" value="Genomic_DNA"/>
</dbReference>
<protein>
    <recommendedName>
        <fullName evidence="1">Putative restriction endonuclease domain-containing protein</fullName>
    </recommendedName>
</protein>
<evidence type="ECO:0000313" key="3">
    <source>
        <dbReference type="Proteomes" id="UP001500936"/>
    </source>
</evidence>
<reference evidence="3" key="1">
    <citation type="journal article" date="2019" name="Int. J. Syst. Evol. Microbiol.">
        <title>The Global Catalogue of Microorganisms (GCM) 10K type strain sequencing project: providing services to taxonomists for standard genome sequencing and annotation.</title>
        <authorList>
            <consortium name="The Broad Institute Genomics Platform"/>
            <consortium name="The Broad Institute Genome Sequencing Center for Infectious Disease"/>
            <person name="Wu L."/>
            <person name="Ma J."/>
        </authorList>
    </citation>
    <scope>NUCLEOTIDE SEQUENCE [LARGE SCALE GENOMIC DNA]</scope>
    <source>
        <strain evidence="3">JCM 17925</strain>
    </source>
</reference>
<dbReference type="CDD" id="cd06260">
    <property type="entry name" value="DUF820-like"/>
    <property type="match status" value="1"/>
</dbReference>
<dbReference type="InterPro" id="IPR011335">
    <property type="entry name" value="Restrct_endonuc-II-like"/>
</dbReference>
<keyword evidence="3" id="KW-1185">Reference proteome</keyword>
<gene>
    <name evidence="2" type="ORF">GCM10023187_25980</name>
</gene>
<dbReference type="RefSeq" id="WP_345267743.1">
    <property type="nucleotide sequence ID" value="NZ_BAABHB010000004.1"/>
</dbReference>
<dbReference type="PANTHER" id="PTHR34107:SF4">
    <property type="entry name" value="SLL1222 PROTEIN"/>
    <property type="match status" value="1"/>
</dbReference>
<organism evidence="2 3">
    <name type="scientific">Nibrella viscosa</name>
    <dbReference type="NCBI Taxonomy" id="1084524"/>
    <lineage>
        <taxon>Bacteria</taxon>
        <taxon>Pseudomonadati</taxon>
        <taxon>Bacteroidota</taxon>
        <taxon>Cytophagia</taxon>
        <taxon>Cytophagales</taxon>
        <taxon>Spirosomataceae</taxon>
        <taxon>Nibrella</taxon>
    </lineage>
</organism>
<comment type="caution">
    <text evidence="2">The sequence shown here is derived from an EMBL/GenBank/DDBJ whole genome shotgun (WGS) entry which is preliminary data.</text>
</comment>
<name>A0ABP8KHX6_9BACT</name>
<sequence length="159" mass="18522">METAVHQLSQYELERGKPMPNTTHSIIQSNLIVALKNLYKQQYRILSELTLDTPPNGSTPDVVIYPYFDADFTIEYPARRSDPPLVTIEIQSPSQSLDEMIDKANIYFEFGVKSCWIVQPRIKAIFVFDQPNHYHFFHYDDILRDPNLNIELPLSTIFE</sequence>
<evidence type="ECO:0000259" key="1">
    <source>
        <dbReference type="Pfam" id="PF05685"/>
    </source>
</evidence>
<accession>A0ABP8KHX6</accession>